<dbReference type="Proteomes" id="UP000510647">
    <property type="component" value="Chromosome 4"/>
</dbReference>
<feature type="region of interest" description="Disordered" evidence="1">
    <location>
        <begin position="331"/>
        <end position="396"/>
    </location>
</feature>
<evidence type="ECO:0000259" key="2">
    <source>
        <dbReference type="PROSITE" id="PS50888"/>
    </source>
</evidence>
<dbReference type="Gene3D" id="4.10.280.10">
    <property type="entry name" value="Helix-loop-helix DNA-binding domain"/>
    <property type="match status" value="1"/>
</dbReference>
<dbReference type="SUPFAM" id="SSF47459">
    <property type="entry name" value="HLH, helix-loop-helix DNA-binding domain"/>
    <property type="match status" value="1"/>
</dbReference>
<dbReference type="SMART" id="SM00353">
    <property type="entry name" value="HLH"/>
    <property type="match status" value="1"/>
</dbReference>
<feature type="compositionally biased region" description="Basic and acidic residues" evidence="1">
    <location>
        <begin position="27"/>
        <end position="44"/>
    </location>
</feature>
<proteinExistence type="predicted"/>
<organism evidence="3 4">
    <name type="scientific">Torulaspora globosa</name>
    <dbReference type="NCBI Taxonomy" id="48254"/>
    <lineage>
        <taxon>Eukaryota</taxon>
        <taxon>Fungi</taxon>
        <taxon>Dikarya</taxon>
        <taxon>Ascomycota</taxon>
        <taxon>Saccharomycotina</taxon>
        <taxon>Saccharomycetes</taxon>
        <taxon>Saccharomycetales</taxon>
        <taxon>Saccharomycetaceae</taxon>
        <taxon>Torulaspora</taxon>
    </lineage>
</organism>
<keyword evidence="4" id="KW-1185">Reference proteome</keyword>
<evidence type="ECO:0000313" key="4">
    <source>
        <dbReference type="Proteomes" id="UP000510647"/>
    </source>
</evidence>
<dbReference type="PROSITE" id="PS50888">
    <property type="entry name" value="BHLH"/>
    <property type="match status" value="1"/>
</dbReference>
<feature type="compositionally biased region" description="Basic and acidic residues" evidence="1">
    <location>
        <begin position="353"/>
        <end position="367"/>
    </location>
</feature>
<feature type="domain" description="BHLH" evidence="2">
    <location>
        <begin position="391"/>
        <end position="445"/>
    </location>
</feature>
<dbReference type="GO" id="GO:0046983">
    <property type="term" value="F:protein dimerization activity"/>
    <property type="evidence" value="ECO:0007669"/>
    <property type="project" value="InterPro"/>
</dbReference>
<evidence type="ECO:0000313" key="3">
    <source>
        <dbReference type="EMBL" id="QLQ80529.1"/>
    </source>
</evidence>
<dbReference type="Pfam" id="PF00010">
    <property type="entry name" value="HLH"/>
    <property type="match status" value="1"/>
</dbReference>
<dbReference type="InterPro" id="IPR036638">
    <property type="entry name" value="HLH_DNA-bd_sf"/>
</dbReference>
<feature type="region of interest" description="Disordered" evidence="1">
    <location>
        <begin position="248"/>
        <end position="315"/>
    </location>
</feature>
<sequence length="455" mass="49139">MHDEMLDVPRTSRSVLDQVDEYLHEDIHHTKTDNDNSQQERDWGSDTMEDLDRLSQSLFVRREGSRAETAVVRPDMVFSPISSPMVMPTRSTSLGTYDTPFMVAQTGSGGGGGNGSGPNTTTTTPFLNGSMASESSCSLSSLRRKSSKVGVTSQFSPLSSPALTAIDQASIVNFALPESTITSLAKSSGRSKKKAYSSAATGLGAKISKNSSRRQYTAEQFKNNSPVIHADANASAWDEAVFTLPESSLGERSGSKWNNDEPTPKSSSSTESRMTPAASANYPKVILPSTKPAYRNDESISPTEIAPANSPRDGEKVLRATESPVIKPTLYQHHHQQQDSLWKPNGRTSVTPKIDEIHEPKRADTRPANRKTVSSSSLVGGNGSSDDGELSKKEVHKVAEQGRRNRLNSALTDLSSLLPAELKESIPIPSKATTVELACTYIRQLLATKNASNES</sequence>
<dbReference type="EMBL" id="CP059270">
    <property type="protein sequence ID" value="QLQ80529.1"/>
    <property type="molecule type" value="Genomic_DNA"/>
</dbReference>
<dbReference type="InterPro" id="IPR011598">
    <property type="entry name" value="bHLH_dom"/>
</dbReference>
<accession>A0A7H9HT82</accession>
<dbReference type="OrthoDB" id="5344169at2759"/>
<feature type="region of interest" description="Disordered" evidence="1">
    <location>
        <begin position="27"/>
        <end position="48"/>
    </location>
</feature>
<reference evidence="3 4" key="1">
    <citation type="submission" date="2020-06" db="EMBL/GenBank/DDBJ databases">
        <title>The yeast mating-type switching endonuclease HO is a domesticated member of an unorthodox homing genetic element family.</title>
        <authorList>
            <person name="Coughlan A.Y."/>
            <person name="Lombardi L."/>
            <person name="Braun-Galleani S."/>
            <person name="Martos A.R."/>
            <person name="Galeote V."/>
            <person name="Bigey F."/>
            <person name="Dequin S."/>
            <person name="Byrne K.P."/>
            <person name="Wolfe K.H."/>
        </authorList>
    </citation>
    <scope>NUCLEOTIDE SEQUENCE [LARGE SCALE GENOMIC DNA]</scope>
    <source>
        <strain evidence="3 4">CBS2947</strain>
    </source>
</reference>
<evidence type="ECO:0000256" key="1">
    <source>
        <dbReference type="SAM" id="MobiDB-lite"/>
    </source>
</evidence>
<name>A0A7H9HT82_9SACH</name>
<gene>
    <name evidence="3" type="ORF">HG537_0D05300</name>
</gene>
<dbReference type="AlphaFoldDB" id="A0A7H9HT82"/>
<protein>
    <recommendedName>
        <fullName evidence="2">BHLH domain-containing protein</fullName>
    </recommendedName>
</protein>